<protein>
    <submittedName>
        <fullName evidence="1">Uncharacterized protein</fullName>
    </submittedName>
</protein>
<dbReference type="AlphaFoldDB" id="W4F9S0"/>
<dbReference type="GeneID" id="20821519"/>
<evidence type="ECO:0000313" key="1">
    <source>
        <dbReference type="EMBL" id="ETV63551.1"/>
    </source>
</evidence>
<reference evidence="1" key="1">
    <citation type="submission" date="2013-12" db="EMBL/GenBank/DDBJ databases">
        <title>The Genome Sequence of Aphanomyces astaci APO3.</title>
        <authorList>
            <consortium name="The Broad Institute Genomics Platform"/>
            <person name="Russ C."/>
            <person name="Tyler B."/>
            <person name="van West P."/>
            <person name="Dieguez-Uribeondo J."/>
            <person name="Young S.K."/>
            <person name="Zeng Q."/>
            <person name="Gargeya S."/>
            <person name="Fitzgerald M."/>
            <person name="Abouelleil A."/>
            <person name="Alvarado L."/>
            <person name="Chapman S.B."/>
            <person name="Gainer-Dewar J."/>
            <person name="Goldberg J."/>
            <person name="Griggs A."/>
            <person name="Gujja S."/>
            <person name="Hansen M."/>
            <person name="Howarth C."/>
            <person name="Imamovic A."/>
            <person name="Ireland A."/>
            <person name="Larimer J."/>
            <person name="McCowan C."/>
            <person name="Murphy C."/>
            <person name="Pearson M."/>
            <person name="Poon T.W."/>
            <person name="Priest M."/>
            <person name="Roberts A."/>
            <person name="Saif S."/>
            <person name="Shea T."/>
            <person name="Sykes S."/>
            <person name="Wortman J."/>
            <person name="Nusbaum C."/>
            <person name="Birren B."/>
        </authorList>
    </citation>
    <scope>NUCLEOTIDE SEQUENCE [LARGE SCALE GENOMIC DNA]</scope>
    <source>
        <strain evidence="1">APO3</strain>
    </source>
</reference>
<dbReference type="VEuPathDB" id="FungiDB:H257_19523"/>
<proteinExistence type="predicted"/>
<name>W4F9S0_APHAT</name>
<gene>
    <name evidence="1" type="ORF">H257_19523</name>
</gene>
<accession>W4F9S0</accession>
<sequence>MDDDINVQLERHLRMPAITTRHEFMAAVNPLPSPALHRQLRMRVFDVKPAFRFNEPNTQYGTRVSLTDMAATEQTISRLRLLSQTEREAFIVRMMIFDIQFRANPAPSDVIPRLIVGELHL</sequence>
<dbReference type="RefSeq" id="XP_009846965.1">
    <property type="nucleotide sequence ID" value="XM_009848663.1"/>
</dbReference>
<organism evidence="1">
    <name type="scientific">Aphanomyces astaci</name>
    <name type="common">Crayfish plague agent</name>
    <dbReference type="NCBI Taxonomy" id="112090"/>
    <lineage>
        <taxon>Eukaryota</taxon>
        <taxon>Sar</taxon>
        <taxon>Stramenopiles</taxon>
        <taxon>Oomycota</taxon>
        <taxon>Saprolegniomycetes</taxon>
        <taxon>Saprolegniales</taxon>
        <taxon>Verrucalvaceae</taxon>
        <taxon>Aphanomyces</taxon>
    </lineage>
</organism>
<dbReference type="EMBL" id="KI913842">
    <property type="protein sequence ID" value="ETV63551.1"/>
    <property type="molecule type" value="Genomic_DNA"/>
</dbReference>